<sequence>MSTPSSDTYIYSQEWEQERGRLEGLSAGFDEVTIRHLTAAGVPTGGRCLEVGAGAGSIARWLATAVGPTGRVVATDLDVRFLEADSVIEVRQHDVTTDPLEEGAYDVVHARAVLEHIPDRARIVAKLATALRPGGALVLEDTVFGGPETAAWQAVTVPASVAPAQARTLAAVATAFRAIGADPEFGLQLSTTLRAAGLVDVEADLTYRVVRGGSPESAFSKLTMHQIGPRLIEIGLLSPEDYTEALAIVDDPDAQWLSIGLAGATGRAPGKR</sequence>
<dbReference type="Gene3D" id="3.40.50.150">
    <property type="entry name" value="Vaccinia Virus protein VP39"/>
    <property type="match status" value="1"/>
</dbReference>
<dbReference type="GO" id="GO:0032259">
    <property type="term" value="P:methylation"/>
    <property type="evidence" value="ECO:0007669"/>
    <property type="project" value="UniProtKB-KW"/>
</dbReference>
<dbReference type="RefSeq" id="WP_073259860.1">
    <property type="nucleotide sequence ID" value="NZ_FRCS01000007.1"/>
</dbReference>
<dbReference type="GO" id="GO:0008757">
    <property type="term" value="F:S-adenosylmethionine-dependent methyltransferase activity"/>
    <property type="evidence" value="ECO:0007669"/>
    <property type="project" value="InterPro"/>
</dbReference>
<protein>
    <submittedName>
        <fullName evidence="3">Methyltransferase domain-containing protein</fullName>
    </submittedName>
</protein>
<organism evidence="3 4">
    <name type="scientific">Cryptosporangium aurantiacum</name>
    <dbReference type="NCBI Taxonomy" id="134849"/>
    <lineage>
        <taxon>Bacteria</taxon>
        <taxon>Bacillati</taxon>
        <taxon>Actinomycetota</taxon>
        <taxon>Actinomycetes</taxon>
        <taxon>Cryptosporangiales</taxon>
        <taxon>Cryptosporangiaceae</taxon>
        <taxon>Cryptosporangium</taxon>
    </lineage>
</organism>
<dbReference type="InterPro" id="IPR013216">
    <property type="entry name" value="Methyltransf_11"/>
</dbReference>
<dbReference type="PANTHER" id="PTHR43861">
    <property type="entry name" value="TRANS-ACONITATE 2-METHYLTRANSFERASE-RELATED"/>
    <property type="match status" value="1"/>
</dbReference>
<keyword evidence="3" id="KW-0489">Methyltransferase</keyword>
<dbReference type="InterPro" id="IPR029063">
    <property type="entry name" value="SAM-dependent_MTases_sf"/>
</dbReference>
<dbReference type="Pfam" id="PF08241">
    <property type="entry name" value="Methyltransf_11"/>
    <property type="match status" value="1"/>
</dbReference>
<dbReference type="PANTHER" id="PTHR43861:SF3">
    <property type="entry name" value="PUTATIVE (AFU_ORTHOLOGUE AFUA_2G14390)-RELATED"/>
    <property type="match status" value="1"/>
</dbReference>
<evidence type="ECO:0000259" key="2">
    <source>
        <dbReference type="Pfam" id="PF08241"/>
    </source>
</evidence>
<dbReference type="OrthoDB" id="3469983at2"/>
<feature type="domain" description="Methyltransferase type 11" evidence="2">
    <location>
        <begin position="49"/>
        <end position="139"/>
    </location>
</feature>
<dbReference type="AlphaFoldDB" id="A0A1M7TU67"/>
<keyword evidence="1 3" id="KW-0808">Transferase</keyword>
<name>A0A1M7TU67_9ACTN</name>
<dbReference type="SUPFAM" id="SSF53335">
    <property type="entry name" value="S-adenosyl-L-methionine-dependent methyltransferases"/>
    <property type="match status" value="1"/>
</dbReference>
<keyword evidence="4" id="KW-1185">Reference proteome</keyword>
<accession>A0A1M7TU67</accession>
<evidence type="ECO:0000256" key="1">
    <source>
        <dbReference type="ARBA" id="ARBA00022679"/>
    </source>
</evidence>
<evidence type="ECO:0000313" key="3">
    <source>
        <dbReference type="EMBL" id="SHN74228.1"/>
    </source>
</evidence>
<reference evidence="3 4" key="1">
    <citation type="submission" date="2016-11" db="EMBL/GenBank/DDBJ databases">
        <authorList>
            <person name="Jaros S."/>
            <person name="Januszkiewicz K."/>
            <person name="Wedrychowicz H."/>
        </authorList>
    </citation>
    <scope>NUCLEOTIDE SEQUENCE [LARGE SCALE GENOMIC DNA]</scope>
    <source>
        <strain evidence="3 4">DSM 46144</strain>
    </source>
</reference>
<dbReference type="CDD" id="cd02440">
    <property type="entry name" value="AdoMet_MTases"/>
    <property type="match status" value="1"/>
</dbReference>
<proteinExistence type="predicted"/>
<gene>
    <name evidence="3" type="ORF">SAMN05443668_10740</name>
</gene>
<dbReference type="EMBL" id="FRCS01000007">
    <property type="protein sequence ID" value="SHN74228.1"/>
    <property type="molecule type" value="Genomic_DNA"/>
</dbReference>
<dbReference type="STRING" id="134849.SAMN05443668_10740"/>
<evidence type="ECO:0000313" key="4">
    <source>
        <dbReference type="Proteomes" id="UP000184440"/>
    </source>
</evidence>
<dbReference type="Proteomes" id="UP000184440">
    <property type="component" value="Unassembled WGS sequence"/>
</dbReference>